<dbReference type="SUPFAM" id="SSF46785">
    <property type="entry name" value="Winged helix' DNA-binding domain"/>
    <property type="match status" value="1"/>
</dbReference>
<dbReference type="EMBL" id="BMGP01000006">
    <property type="protein sequence ID" value="GGF38127.1"/>
    <property type="molecule type" value="Genomic_DNA"/>
</dbReference>
<keyword evidence="3" id="KW-0804">Transcription</keyword>
<dbReference type="AlphaFoldDB" id="A0A917BFY3"/>
<dbReference type="RefSeq" id="WP_188680391.1">
    <property type="nucleotide sequence ID" value="NZ_BMGP01000006.1"/>
</dbReference>
<evidence type="ECO:0000313" key="5">
    <source>
        <dbReference type="EMBL" id="GGF38127.1"/>
    </source>
</evidence>
<evidence type="ECO:0000256" key="3">
    <source>
        <dbReference type="ARBA" id="ARBA00023163"/>
    </source>
</evidence>
<keyword evidence="2" id="KW-0238">DNA-binding</keyword>
<dbReference type="Gene3D" id="3.30.450.40">
    <property type="match status" value="1"/>
</dbReference>
<keyword evidence="6" id="KW-1185">Reference proteome</keyword>
<dbReference type="Gene3D" id="1.10.10.10">
    <property type="entry name" value="Winged helix-like DNA-binding domain superfamily/Winged helix DNA-binding domain"/>
    <property type="match status" value="1"/>
</dbReference>
<dbReference type="SUPFAM" id="SSF55781">
    <property type="entry name" value="GAF domain-like"/>
    <property type="match status" value="1"/>
</dbReference>
<evidence type="ECO:0000256" key="1">
    <source>
        <dbReference type="ARBA" id="ARBA00023015"/>
    </source>
</evidence>
<proteinExistence type="predicted"/>
<feature type="domain" description="IclR-ED" evidence="4">
    <location>
        <begin position="75"/>
        <end position="258"/>
    </location>
</feature>
<dbReference type="InterPro" id="IPR005471">
    <property type="entry name" value="Tscrpt_reg_IclR_N"/>
</dbReference>
<dbReference type="GO" id="GO:0045892">
    <property type="term" value="P:negative regulation of DNA-templated transcription"/>
    <property type="evidence" value="ECO:0007669"/>
    <property type="project" value="TreeGrafter"/>
</dbReference>
<evidence type="ECO:0000256" key="2">
    <source>
        <dbReference type="ARBA" id="ARBA00023125"/>
    </source>
</evidence>
<dbReference type="InterPro" id="IPR014757">
    <property type="entry name" value="Tscrpt_reg_IclR_C"/>
</dbReference>
<dbReference type="InterPro" id="IPR036390">
    <property type="entry name" value="WH_DNA-bd_sf"/>
</dbReference>
<reference evidence="5 6" key="1">
    <citation type="journal article" date="2014" name="Int. J. Syst. Evol. Microbiol.">
        <title>Complete genome sequence of Corynebacterium casei LMG S-19264T (=DSM 44701T), isolated from a smear-ripened cheese.</title>
        <authorList>
            <consortium name="US DOE Joint Genome Institute (JGI-PGF)"/>
            <person name="Walter F."/>
            <person name="Albersmeier A."/>
            <person name="Kalinowski J."/>
            <person name="Ruckert C."/>
        </authorList>
    </citation>
    <scope>NUCLEOTIDE SEQUENCE [LARGE SCALE GENOMIC DNA]</scope>
    <source>
        <strain evidence="5 6">CGMCC 1.12976</strain>
    </source>
</reference>
<dbReference type="GO" id="GO:0003677">
    <property type="term" value="F:DNA binding"/>
    <property type="evidence" value="ECO:0007669"/>
    <property type="project" value="UniProtKB-KW"/>
</dbReference>
<protein>
    <recommendedName>
        <fullName evidence="4">IclR-ED domain-containing protein</fullName>
    </recommendedName>
</protein>
<gene>
    <name evidence="5" type="ORF">GCM10011399_33840</name>
</gene>
<evidence type="ECO:0000313" key="6">
    <source>
        <dbReference type="Proteomes" id="UP000598775"/>
    </source>
</evidence>
<dbReference type="GO" id="GO:0003700">
    <property type="term" value="F:DNA-binding transcription factor activity"/>
    <property type="evidence" value="ECO:0007669"/>
    <property type="project" value="TreeGrafter"/>
</dbReference>
<dbReference type="InterPro" id="IPR029016">
    <property type="entry name" value="GAF-like_dom_sf"/>
</dbReference>
<dbReference type="PANTHER" id="PTHR30136">
    <property type="entry name" value="HELIX-TURN-HELIX TRANSCRIPTIONAL REGULATOR, ICLR FAMILY"/>
    <property type="match status" value="1"/>
</dbReference>
<evidence type="ECO:0000259" key="4">
    <source>
        <dbReference type="PROSITE" id="PS51078"/>
    </source>
</evidence>
<accession>A0A917BFY3</accession>
<sequence length="263" mass="28581">MRKDLLQKRPSYVLSSVDNVLRLVQLLRDTGGLRNKDAADALKIAPSTANRLLSMLVYRGFAVQDESHLYFPGPALAEPAIEDTGTRRLVLIVQPHLEEAVRRYGESANLIIRVGTSARFLSTVESPHPLRVGDRQGAVVEARKASGGKALLAELPRKTLERMYLGELAPHDQRMSDAEFDAFIAELAAVRRRGCAFNREAIETGVSAIGVAVHNPSGRGVAALSLSAPSSRFERIVTGGAEQFMRTIAEHVEDDLAGSLSSE</sequence>
<dbReference type="Pfam" id="PF01614">
    <property type="entry name" value="IclR_C"/>
    <property type="match status" value="1"/>
</dbReference>
<comment type="caution">
    <text evidence="5">The sequence shown here is derived from an EMBL/GenBank/DDBJ whole genome shotgun (WGS) entry which is preliminary data.</text>
</comment>
<dbReference type="PANTHER" id="PTHR30136:SF35">
    <property type="entry name" value="HTH-TYPE TRANSCRIPTIONAL REGULATOR RV1719"/>
    <property type="match status" value="1"/>
</dbReference>
<dbReference type="Proteomes" id="UP000598775">
    <property type="component" value="Unassembled WGS sequence"/>
</dbReference>
<dbReference type="PROSITE" id="PS51078">
    <property type="entry name" value="ICLR_ED"/>
    <property type="match status" value="1"/>
</dbReference>
<dbReference type="InterPro" id="IPR036388">
    <property type="entry name" value="WH-like_DNA-bd_sf"/>
</dbReference>
<organism evidence="5 6">
    <name type="scientific">Subtercola lobariae</name>
    <dbReference type="NCBI Taxonomy" id="1588641"/>
    <lineage>
        <taxon>Bacteria</taxon>
        <taxon>Bacillati</taxon>
        <taxon>Actinomycetota</taxon>
        <taxon>Actinomycetes</taxon>
        <taxon>Micrococcales</taxon>
        <taxon>Microbacteriaceae</taxon>
        <taxon>Subtercola</taxon>
    </lineage>
</organism>
<name>A0A917BFY3_9MICO</name>
<keyword evidence="1" id="KW-0805">Transcription regulation</keyword>
<dbReference type="Pfam" id="PF09339">
    <property type="entry name" value="HTH_IclR"/>
    <property type="match status" value="1"/>
</dbReference>
<dbReference type="InterPro" id="IPR050707">
    <property type="entry name" value="HTH_MetabolicPath_Reg"/>
</dbReference>